<comment type="caution">
    <text evidence="15">The sequence shown here is derived from an EMBL/GenBank/DDBJ whole genome shotgun (WGS) entry which is preliminary data.</text>
</comment>
<evidence type="ECO:0000256" key="6">
    <source>
        <dbReference type="ARBA" id="ARBA00023002"/>
    </source>
</evidence>
<dbReference type="NCBIfam" id="NF000824">
    <property type="entry name" value="PRK00066.1"/>
    <property type="match status" value="1"/>
</dbReference>
<dbReference type="Gene3D" id="3.40.50.720">
    <property type="entry name" value="NAD(P)-binding Rossmann-like Domain"/>
    <property type="match status" value="1"/>
</dbReference>
<feature type="binding site" evidence="10">
    <location>
        <begin position="152"/>
        <end position="155"/>
    </location>
    <ligand>
        <name>substrate</name>
    </ligand>
</feature>
<comment type="function">
    <text evidence="9 10">Catalyzes the conversion of lactate to pyruvate.</text>
</comment>
<dbReference type="PANTHER" id="PTHR43128">
    <property type="entry name" value="L-2-HYDROXYCARBOXYLATE DEHYDROGENASE (NAD(P)(+))"/>
    <property type="match status" value="1"/>
</dbReference>
<keyword evidence="10" id="KW-0963">Cytoplasm</keyword>
<feature type="domain" description="Lactate/malate dehydrogenase N-terminal" evidence="13">
    <location>
        <begin position="9"/>
        <end position="145"/>
    </location>
</feature>
<protein>
    <recommendedName>
        <fullName evidence="5 10">L-lactate dehydrogenase</fullName>
        <shortName evidence="10">L-LDH</shortName>
        <ecNumber evidence="4 10">1.1.1.27</ecNumber>
    </recommendedName>
</protein>
<keyword evidence="6 10" id="KW-0560">Oxidoreductase</keyword>
<comment type="pathway">
    <text evidence="1 10">Fermentation; pyruvate fermentation to lactate; (S)-lactate from pyruvate: step 1/1.</text>
</comment>
<dbReference type="RefSeq" id="WP_182595102.1">
    <property type="nucleotide sequence ID" value="NZ_JACIVA010000013.1"/>
</dbReference>
<comment type="similarity">
    <text evidence="2 10">Belongs to the LDH/MDH superfamily. LDH family.</text>
</comment>
<evidence type="ECO:0000313" key="16">
    <source>
        <dbReference type="Proteomes" id="UP000517106"/>
    </source>
</evidence>
<dbReference type="EMBL" id="JACIVA010000013">
    <property type="protein sequence ID" value="MBB1096373.1"/>
    <property type="molecule type" value="Genomic_DNA"/>
</dbReference>
<dbReference type="GO" id="GO:0006089">
    <property type="term" value="P:lactate metabolic process"/>
    <property type="evidence" value="ECO:0007669"/>
    <property type="project" value="TreeGrafter"/>
</dbReference>
<feature type="binding site" evidence="10">
    <location>
        <position position="92"/>
    </location>
    <ligand>
        <name>substrate</name>
    </ligand>
</feature>
<feature type="binding site" evidence="10">
    <location>
        <begin position="83"/>
        <end position="84"/>
    </location>
    <ligand>
        <name>NAD(+)</name>
        <dbReference type="ChEBI" id="CHEBI:57540"/>
    </ligand>
</feature>
<dbReference type="NCBIfam" id="TIGR01771">
    <property type="entry name" value="L-LDH-NAD"/>
    <property type="match status" value="1"/>
</dbReference>
<dbReference type="PIRSF" id="PIRSF000102">
    <property type="entry name" value="Lac_mal_DH"/>
    <property type="match status" value="1"/>
</dbReference>
<evidence type="ECO:0000256" key="10">
    <source>
        <dbReference type="HAMAP-Rule" id="MF_00488"/>
    </source>
</evidence>
<keyword evidence="16" id="KW-1185">Reference proteome</keyword>
<feature type="binding site" evidence="10">
    <location>
        <begin position="122"/>
        <end position="124"/>
    </location>
    <ligand>
        <name>NAD(+)</name>
        <dbReference type="ChEBI" id="CHEBI:57540"/>
    </ligand>
</feature>
<dbReference type="PROSITE" id="PS00064">
    <property type="entry name" value="L_LDH"/>
    <property type="match status" value="1"/>
</dbReference>
<evidence type="ECO:0000256" key="3">
    <source>
        <dbReference type="ARBA" id="ARBA00011881"/>
    </source>
</evidence>
<evidence type="ECO:0000313" key="15">
    <source>
        <dbReference type="EMBL" id="MBB1096373.1"/>
    </source>
</evidence>
<dbReference type="Gene3D" id="3.90.110.10">
    <property type="entry name" value="Lactate dehydrogenase/glycoside hydrolase, family 4, C-terminal"/>
    <property type="match status" value="1"/>
</dbReference>
<dbReference type="InterPro" id="IPR015955">
    <property type="entry name" value="Lactate_DH/Glyco_Ohase_4_C"/>
</dbReference>
<gene>
    <name evidence="10" type="primary">ldh</name>
    <name evidence="15" type="ORF">H5S09_00055</name>
</gene>
<dbReference type="Pfam" id="PF02866">
    <property type="entry name" value="Ldh_1_C"/>
    <property type="match status" value="1"/>
</dbReference>
<evidence type="ECO:0000256" key="5">
    <source>
        <dbReference type="ARBA" id="ARBA00016495"/>
    </source>
</evidence>
<dbReference type="EC" id="1.1.1.27" evidence="4 10"/>
<feature type="binding site" evidence="10">
    <location>
        <position position="147"/>
    </location>
    <ligand>
        <name>NAD(+)</name>
        <dbReference type="ChEBI" id="CHEBI:57540"/>
    </ligand>
</feature>
<dbReference type="GO" id="GO:0004459">
    <property type="term" value="F:L-lactate dehydrogenase (NAD+) activity"/>
    <property type="evidence" value="ECO:0007669"/>
    <property type="project" value="UniProtKB-UniRule"/>
</dbReference>
<evidence type="ECO:0000256" key="7">
    <source>
        <dbReference type="ARBA" id="ARBA00023027"/>
    </source>
</evidence>
<evidence type="ECO:0000256" key="11">
    <source>
        <dbReference type="PIRSR" id="PIRSR000102-1"/>
    </source>
</evidence>
<feature type="binding site" evidence="12">
    <location>
        <position position="99"/>
    </location>
    <ligand>
        <name>NAD(+)</name>
        <dbReference type="ChEBI" id="CHEBI:57540"/>
    </ligand>
</feature>
<comment type="caution">
    <text evidence="10">Lacks conserved residue(s) required for the propagation of feature annotation.</text>
</comment>
<dbReference type="AlphaFoldDB" id="A0A7W3UIR3"/>
<keyword evidence="7 10" id="KW-0520">NAD</keyword>
<dbReference type="InterPro" id="IPR036291">
    <property type="entry name" value="NAD(P)-bd_dom_sf"/>
</dbReference>
<reference evidence="15 16" key="1">
    <citation type="submission" date="2020-07" db="EMBL/GenBank/DDBJ databases">
        <title>Description of Limosilactobacillus balticus sp. nov., Limosilactobacillus agrestis sp. nov., Limosilactobacillus albertensis sp. nov., Limosilactobacillus rudii sp. nov., Limosilactobacillus fastidiosus sp. nov., five novel Limosilactobacillus species isolated from the vertebrate gastrointestinal tract, and proposal of 6 subspecies of Limosilactobacillus reuteri adapted to the gastrointestinal tract of specific vertebrate hosts.</title>
        <authorList>
            <person name="Li F."/>
            <person name="Cheng C."/>
            <person name="Zheng J."/>
            <person name="Quevedo R.M."/>
            <person name="Li J."/>
            <person name="Roos S."/>
            <person name="Gaenzle M.G."/>
            <person name="Walter J."/>
        </authorList>
    </citation>
    <scope>NUCLEOTIDE SEQUENCE [LARGE SCALE GENOMIC DNA]</scope>
    <source>
        <strain evidence="15 16">STM2_1</strain>
    </source>
</reference>
<dbReference type="FunFam" id="3.40.50.720:FF:000018">
    <property type="entry name" value="Malate dehydrogenase"/>
    <property type="match status" value="1"/>
</dbReference>
<dbReference type="HAMAP" id="MF_00488">
    <property type="entry name" value="Lactate_dehydrog"/>
    <property type="match status" value="1"/>
</dbReference>
<dbReference type="SUPFAM" id="SSF56327">
    <property type="entry name" value="LDH C-terminal domain-like"/>
    <property type="match status" value="1"/>
</dbReference>
<dbReference type="PANTHER" id="PTHR43128:SF16">
    <property type="entry name" value="L-LACTATE DEHYDROGENASE"/>
    <property type="match status" value="1"/>
</dbReference>
<feature type="binding site" evidence="12">
    <location>
        <begin position="14"/>
        <end position="19"/>
    </location>
    <ligand>
        <name>NAD(+)</name>
        <dbReference type="ChEBI" id="CHEBI:57540"/>
    </ligand>
</feature>
<feature type="binding site" evidence="10">
    <location>
        <position position="69"/>
    </location>
    <ligand>
        <name>NAD(+)</name>
        <dbReference type="ChEBI" id="CHEBI:57540"/>
    </ligand>
</feature>
<dbReference type="GO" id="GO:0006096">
    <property type="term" value="P:glycolytic process"/>
    <property type="evidence" value="ECO:0007669"/>
    <property type="project" value="UniProtKB-UniRule"/>
</dbReference>
<evidence type="ECO:0000256" key="12">
    <source>
        <dbReference type="PIRSR" id="PIRSR000102-3"/>
    </source>
</evidence>
<dbReference type="InterPro" id="IPR001557">
    <property type="entry name" value="L-lactate/malate_DH"/>
</dbReference>
<feature type="binding site" evidence="10">
    <location>
        <position position="86"/>
    </location>
    <ligand>
        <name>substrate</name>
    </ligand>
</feature>
<dbReference type="InterPro" id="IPR018177">
    <property type="entry name" value="L-lactate_DH_AS"/>
</dbReference>
<evidence type="ECO:0000256" key="8">
    <source>
        <dbReference type="ARBA" id="ARBA00049258"/>
    </source>
</evidence>
<dbReference type="CDD" id="cd05291">
    <property type="entry name" value="HicDH_like"/>
    <property type="match status" value="1"/>
</dbReference>
<evidence type="ECO:0000256" key="1">
    <source>
        <dbReference type="ARBA" id="ARBA00004843"/>
    </source>
</evidence>
<evidence type="ECO:0000259" key="13">
    <source>
        <dbReference type="Pfam" id="PF00056"/>
    </source>
</evidence>
<feature type="active site" description="Proton acceptor" evidence="10 11">
    <location>
        <position position="179"/>
    </location>
</feature>
<comment type="subcellular location">
    <subcellularLocation>
        <location evidence="10">Cytoplasm</location>
    </subcellularLocation>
</comment>
<evidence type="ECO:0000256" key="4">
    <source>
        <dbReference type="ARBA" id="ARBA00012967"/>
    </source>
</evidence>
<organism evidence="15 16">
    <name type="scientific">Limosilactobacillus rudii</name>
    <dbReference type="NCBI Taxonomy" id="2759755"/>
    <lineage>
        <taxon>Bacteria</taxon>
        <taxon>Bacillati</taxon>
        <taxon>Bacillota</taxon>
        <taxon>Bacilli</taxon>
        <taxon>Lactobacillales</taxon>
        <taxon>Lactobacillaceae</taxon>
        <taxon>Limosilactobacillus</taxon>
    </lineage>
</organism>
<feature type="modified residue" description="Phosphotyrosine" evidence="10">
    <location>
        <position position="223"/>
    </location>
</feature>
<feature type="binding site" evidence="10">
    <location>
        <position position="232"/>
    </location>
    <ligand>
        <name>substrate</name>
    </ligand>
</feature>
<feature type="binding site" evidence="10">
    <location>
        <position position="39"/>
    </location>
    <ligand>
        <name>NAD(+)</name>
        <dbReference type="ChEBI" id="CHEBI:57540"/>
    </ligand>
</feature>
<dbReference type="UniPathway" id="UPA00554">
    <property type="reaction ID" value="UER00611"/>
</dbReference>
<comment type="subunit">
    <text evidence="3 10">Homotetramer.</text>
</comment>
<dbReference type="InterPro" id="IPR022383">
    <property type="entry name" value="Lactate/malate_DH_C"/>
</dbReference>
<proteinExistence type="inferred from homology"/>
<evidence type="ECO:0000259" key="14">
    <source>
        <dbReference type="Pfam" id="PF02866"/>
    </source>
</evidence>
<feature type="domain" description="Lactate/malate dehydrogenase C-terminal" evidence="14">
    <location>
        <begin position="149"/>
        <end position="313"/>
    </location>
</feature>
<dbReference type="InterPro" id="IPR011304">
    <property type="entry name" value="L-lactate_DH"/>
</dbReference>
<dbReference type="Pfam" id="PF00056">
    <property type="entry name" value="Ldh_1_N"/>
    <property type="match status" value="1"/>
</dbReference>
<feature type="binding site" evidence="10">
    <location>
        <begin position="124"/>
        <end position="127"/>
    </location>
    <ligand>
        <name>substrate</name>
    </ligand>
</feature>
<name>A0A7W3UIR3_9LACO</name>
<dbReference type="PRINTS" id="PR00086">
    <property type="entry name" value="LLDHDRGNASE"/>
</dbReference>
<dbReference type="GO" id="GO:0005737">
    <property type="term" value="C:cytoplasm"/>
    <property type="evidence" value="ECO:0007669"/>
    <property type="project" value="UniProtKB-SubCell"/>
</dbReference>
<comment type="catalytic activity">
    <reaction evidence="8 10">
        <text>(S)-lactate + NAD(+) = pyruvate + NADH + H(+)</text>
        <dbReference type="Rhea" id="RHEA:23444"/>
        <dbReference type="ChEBI" id="CHEBI:15361"/>
        <dbReference type="ChEBI" id="CHEBI:15378"/>
        <dbReference type="ChEBI" id="CHEBI:16651"/>
        <dbReference type="ChEBI" id="CHEBI:57540"/>
        <dbReference type="ChEBI" id="CHEBI:57945"/>
        <dbReference type="EC" id="1.1.1.27"/>
    </reaction>
</comment>
<keyword evidence="10" id="KW-0597">Phosphoprotein</keyword>
<dbReference type="SUPFAM" id="SSF51735">
    <property type="entry name" value="NAD(P)-binding Rossmann-fold domains"/>
    <property type="match status" value="1"/>
</dbReference>
<accession>A0A7W3UIR3</accession>
<evidence type="ECO:0000256" key="9">
    <source>
        <dbReference type="ARBA" id="ARBA00056904"/>
    </source>
</evidence>
<feature type="binding site" evidence="10">
    <location>
        <position position="18"/>
    </location>
    <ligand>
        <name>NAD(+)</name>
        <dbReference type="ChEBI" id="CHEBI:57540"/>
    </ligand>
</feature>
<feature type="binding site" evidence="10">
    <location>
        <position position="44"/>
    </location>
    <ligand>
        <name>NAD(+)</name>
        <dbReference type="ChEBI" id="CHEBI:57540"/>
    </ligand>
</feature>
<dbReference type="InterPro" id="IPR001236">
    <property type="entry name" value="Lactate/malate_DH_N"/>
</dbReference>
<evidence type="ECO:0000256" key="2">
    <source>
        <dbReference type="ARBA" id="ARBA00006054"/>
    </source>
</evidence>
<sequence length="317" mass="33736">MKMLSDHQKVVLIGDGAVGSAFAYAMVNQGLSEELVIINHTESKAIGDAMDLEDAIPNLSPLRIDAGDYSACKDADIVVLCAGAPQKDGETRLQLVTKNIKIVTDITKKVVETGFNGIFIVAANPVDVMAYAVLKQSGFPSEQVISSGTSLDTARLKVALAKRFNVDPQDINVNILGEHGDSEFAAYSSANISGIPLLSLISQKGINLQELFDIENQVRNKAYRIISKKGATYYGVATAIARIAKAILRDESAVLTVGCCLEGAYGYNDIYIGTPAVIGAGGIESIIELPLNVLEKNEMETSVTTLKKVISDALLGI</sequence>
<dbReference type="Proteomes" id="UP000517106">
    <property type="component" value="Unassembled WGS sequence"/>
</dbReference>